<evidence type="ECO:0000256" key="5">
    <source>
        <dbReference type="ARBA" id="ARBA00022692"/>
    </source>
</evidence>
<evidence type="ECO:0000256" key="4">
    <source>
        <dbReference type="ARBA" id="ARBA00022475"/>
    </source>
</evidence>
<name>A0AA96WBL2_9CYAN</name>
<reference evidence="11" key="1">
    <citation type="submission" date="2020-05" db="EMBL/GenBank/DDBJ databases">
        <authorList>
            <person name="Zhu T."/>
            <person name="Keshari N."/>
            <person name="Lu X."/>
        </authorList>
    </citation>
    <scope>NUCLEOTIDE SEQUENCE</scope>
    <source>
        <strain evidence="11">NK1-12</strain>
    </source>
</reference>
<dbReference type="PANTHER" id="PTHR43337">
    <property type="entry name" value="XANTHINE/URACIL PERMEASE C887.17-RELATED"/>
    <property type="match status" value="1"/>
</dbReference>
<evidence type="ECO:0000256" key="8">
    <source>
        <dbReference type="PIRNR" id="PIRNR005353"/>
    </source>
</evidence>
<feature type="transmembrane region" description="Helical" evidence="10">
    <location>
        <begin position="111"/>
        <end position="129"/>
    </location>
</feature>
<evidence type="ECO:0000256" key="7">
    <source>
        <dbReference type="ARBA" id="ARBA00023136"/>
    </source>
</evidence>
<evidence type="ECO:0000256" key="1">
    <source>
        <dbReference type="ARBA" id="ARBA00004651"/>
    </source>
</evidence>
<organism evidence="11">
    <name type="scientific">Leptolyngbya sp. NK1-12</name>
    <dbReference type="NCBI Taxonomy" id="2547451"/>
    <lineage>
        <taxon>Bacteria</taxon>
        <taxon>Bacillati</taxon>
        <taxon>Cyanobacteriota</taxon>
        <taxon>Cyanophyceae</taxon>
        <taxon>Leptolyngbyales</taxon>
        <taxon>Leptolyngbyaceae</taxon>
        <taxon>Leptolyngbya group</taxon>
        <taxon>Leptolyngbya</taxon>
    </lineage>
</organism>
<evidence type="ECO:0000313" key="11">
    <source>
        <dbReference type="EMBL" id="WNZ22084.1"/>
    </source>
</evidence>
<dbReference type="InterPro" id="IPR026033">
    <property type="entry name" value="Azg-like_bact_archaea"/>
</dbReference>
<feature type="transmembrane region" description="Helical" evidence="10">
    <location>
        <begin position="461"/>
        <end position="481"/>
    </location>
</feature>
<dbReference type="InterPro" id="IPR045018">
    <property type="entry name" value="Azg-like"/>
</dbReference>
<keyword evidence="5 8" id="KW-0812">Transmembrane</keyword>
<feature type="region of interest" description="Disordered" evidence="9">
    <location>
        <begin position="1"/>
        <end position="25"/>
    </location>
</feature>
<feature type="transmembrane region" description="Helical" evidence="10">
    <location>
        <begin position="391"/>
        <end position="411"/>
    </location>
</feature>
<dbReference type="AlphaFoldDB" id="A0AA96WBL2"/>
<dbReference type="PANTHER" id="PTHR43337:SF1">
    <property type="entry name" value="XANTHINE_URACIL PERMEASE C887.17-RELATED"/>
    <property type="match status" value="1"/>
</dbReference>
<protein>
    <submittedName>
        <fullName evidence="11">NCS2 family permease</fullName>
    </submittedName>
</protein>
<dbReference type="InterPro" id="IPR006043">
    <property type="entry name" value="NCS2"/>
</dbReference>
<gene>
    <name evidence="11" type="ORF">HJG54_03825</name>
</gene>
<keyword evidence="6 8" id="KW-1133">Transmembrane helix</keyword>
<dbReference type="GO" id="GO:0005345">
    <property type="term" value="F:purine nucleobase transmembrane transporter activity"/>
    <property type="evidence" value="ECO:0007669"/>
    <property type="project" value="TreeGrafter"/>
</dbReference>
<keyword evidence="4 8" id="KW-1003">Cell membrane</keyword>
<feature type="transmembrane region" description="Helical" evidence="10">
    <location>
        <begin position="366"/>
        <end position="385"/>
    </location>
</feature>
<evidence type="ECO:0000256" key="6">
    <source>
        <dbReference type="ARBA" id="ARBA00022989"/>
    </source>
</evidence>
<feature type="transmembrane region" description="Helical" evidence="10">
    <location>
        <begin position="274"/>
        <end position="298"/>
    </location>
</feature>
<feature type="transmembrane region" description="Helical" evidence="10">
    <location>
        <begin position="82"/>
        <end position="104"/>
    </location>
</feature>
<comment type="similarity">
    <text evidence="2 8">Belongs to the nucleobase:cation symporter-2 (NCS2) (TC 2.A.40) family. Azg-like subfamily.</text>
</comment>
<dbReference type="EMBL" id="CP053586">
    <property type="protein sequence ID" value="WNZ22084.1"/>
    <property type="molecule type" value="Genomic_DNA"/>
</dbReference>
<proteinExistence type="inferred from homology"/>
<evidence type="ECO:0000256" key="10">
    <source>
        <dbReference type="SAM" id="Phobius"/>
    </source>
</evidence>
<feature type="transmembrane region" description="Helical" evidence="10">
    <location>
        <begin position="209"/>
        <end position="229"/>
    </location>
</feature>
<feature type="transmembrane region" description="Helical" evidence="10">
    <location>
        <begin position="135"/>
        <end position="153"/>
    </location>
</feature>
<feature type="transmembrane region" description="Helical" evidence="10">
    <location>
        <begin position="165"/>
        <end position="184"/>
    </location>
</feature>
<feature type="transmembrane region" description="Helical" evidence="10">
    <location>
        <begin position="236"/>
        <end position="254"/>
    </location>
</feature>
<evidence type="ECO:0000256" key="2">
    <source>
        <dbReference type="ARBA" id="ARBA00005697"/>
    </source>
</evidence>
<feature type="transmembrane region" description="Helical" evidence="10">
    <location>
        <begin position="49"/>
        <end position="70"/>
    </location>
</feature>
<keyword evidence="7 8" id="KW-0472">Membrane</keyword>
<feature type="transmembrane region" description="Helical" evidence="10">
    <location>
        <begin position="423"/>
        <end position="449"/>
    </location>
</feature>
<dbReference type="RefSeq" id="WP_316433460.1">
    <property type="nucleotide sequence ID" value="NZ_CP053586.1"/>
</dbReference>
<evidence type="ECO:0000256" key="9">
    <source>
        <dbReference type="SAM" id="MobiDB-lite"/>
    </source>
</evidence>
<accession>A0AA96WBL2</accession>
<dbReference type="PIRSF" id="PIRSF005353">
    <property type="entry name" value="PbuG"/>
    <property type="match status" value="1"/>
</dbReference>
<dbReference type="Pfam" id="PF00860">
    <property type="entry name" value="Xan_ur_permease"/>
    <property type="match status" value="1"/>
</dbReference>
<keyword evidence="3 8" id="KW-0813">Transport</keyword>
<dbReference type="GO" id="GO:0005886">
    <property type="term" value="C:plasma membrane"/>
    <property type="evidence" value="ECO:0007669"/>
    <property type="project" value="UniProtKB-SubCell"/>
</dbReference>
<comment type="subcellular location">
    <subcellularLocation>
        <location evidence="1 8">Cell membrane</location>
        <topology evidence="1 8">Multi-pass membrane protein</topology>
    </subcellularLocation>
</comment>
<sequence length="482" mass="51002">MSESTERGMNDLELERPGSDPPPSYTGWQAAVARYFRFDSYRTNFRTEILAGVTTFMTMAYILVVHPLIMSDAVFLNAPRDLFRELVIVTGVSSAIGTLTMGLLAKYPFALAPGMGMNAFFAYSVVLGLGIDWRVALAAVLIEGLIFIALTVTDIRRHLLTAVPTAIKAATTVGIGLFLAYIGLSGSTETGGAGLIIANEVTKTDFGSFRQPATVLATVGIFLTAFLMIRRVKGALLWGIGGTALLGWIFGVAAPPKGIAEVPAFPSHLFGQAFVGLGGINAGNFIDFVAVMLVFLFVDMFDTIGTLAGVGTQAGYIDENGELPRANQALFADAIATTAGAVLGTSTVTTFAESAAGVAEGGRTGFTAIVTAIMFLVALLFVPIFEAVPAFATAPALLIVGVLMMSAVTSIRWDDFTEALPAFATIFFIPFGFSIAAGLSAGLILYPFAKLVKGRANEVPLITWILAAIFIARFIFTTLRFE</sequence>
<feature type="compositionally biased region" description="Basic and acidic residues" evidence="9">
    <location>
        <begin position="1"/>
        <end position="18"/>
    </location>
</feature>
<evidence type="ECO:0000256" key="3">
    <source>
        <dbReference type="ARBA" id="ARBA00022448"/>
    </source>
</evidence>